<feature type="domain" description="Major facilitator superfamily (MFS) profile" evidence="8">
    <location>
        <begin position="13"/>
        <end position="392"/>
    </location>
</feature>
<organism evidence="9 10">
    <name type="scientific">Streptomyces avidinii</name>
    <dbReference type="NCBI Taxonomy" id="1895"/>
    <lineage>
        <taxon>Bacteria</taxon>
        <taxon>Bacillati</taxon>
        <taxon>Actinomycetota</taxon>
        <taxon>Actinomycetes</taxon>
        <taxon>Kitasatosporales</taxon>
        <taxon>Streptomycetaceae</taxon>
        <taxon>Streptomyces</taxon>
    </lineage>
</organism>
<feature type="transmembrane region" description="Helical" evidence="7">
    <location>
        <begin position="169"/>
        <end position="190"/>
    </location>
</feature>
<evidence type="ECO:0000256" key="7">
    <source>
        <dbReference type="SAM" id="Phobius"/>
    </source>
</evidence>
<feature type="transmembrane region" description="Helical" evidence="7">
    <location>
        <begin position="104"/>
        <end position="126"/>
    </location>
</feature>
<proteinExistence type="predicted"/>
<gene>
    <name evidence="9" type="ORF">J2Z77_006164</name>
</gene>
<evidence type="ECO:0000256" key="1">
    <source>
        <dbReference type="ARBA" id="ARBA00004651"/>
    </source>
</evidence>
<evidence type="ECO:0000259" key="8">
    <source>
        <dbReference type="PROSITE" id="PS50850"/>
    </source>
</evidence>
<feature type="transmembrane region" description="Helical" evidence="7">
    <location>
        <begin position="12"/>
        <end position="31"/>
    </location>
</feature>
<dbReference type="PROSITE" id="PS50850">
    <property type="entry name" value="MFS"/>
    <property type="match status" value="1"/>
</dbReference>
<keyword evidence="2" id="KW-1003">Cell membrane</keyword>
<evidence type="ECO:0000256" key="5">
    <source>
        <dbReference type="ARBA" id="ARBA00023136"/>
    </source>
</evidence>
<dbReference type="SUPFAM" id="SSF103473">
    <property type="entry name" value="MFS general substrate transporter"/>
    <property type="match status" value="1"/>
</dbReference>
<dbReference type="PANTHER" id="PTHR43124">
    <property type="entry name" value="PURINE EFFLUX PUMP PBUE"/>
    <property type="match status" value="1"/>
</dbReference>
<feature type="transmembrane region" description="Helical" evidence="7">
    <location>
        <begin position="246"/>
        <end position="266"/>
    </location>
</feature>
<dbReference type="Proteomes" id="UP001519310">
    <property type="component" value="Unassembled WGS sequence"/>
</dbReference>
<evidence type="ECO:0000313" key="10">
    <source>
        <dbReference type="Proteomes" id="UP001519310"/>
    </source>
</evidence>
<reference evidence="9 10" key="1">
    <citation type="submission" date="2021-03" db="EMBL/GenBank/DDBJ databases">
        <title>Genomic Encyclopedia of Type Strains, Phase IV (KMG-IV): sequencing the most valuable type-strain genomes for metagenomic binning, comparative biology and taxonomic classification.</title>
        <authorList>
            <person name="Goeker M."/>
        </authorList>
    </citation>
    <scope>NUCLEOTIDE SEQUENCE [LARGE SCALE GENOMIC DNA]</scope>
    <source>
        <strain evidence="9 10">DSM 40526</strain>
    </source>
</reference>
<keyword evidence="4 7" id="KW-1133">Transmembrane helix</keyword>
<keyword evidence="3 7" id="KW-0812">Transmembrane</keyword>
<dbReference type="InterPro" id="IPR036259">
    <property type="entry name" value="MFS_trans_sf"/>
</dbReference>
<feature type="region of interest" description="Disordered" evidence="6">
    <location>
        <begin position="396"/>
        <end position="415"/>
    </location>
</feature>
<dbReference type="PANTHER" id="PTHR43124:SF3">
    <property type="entry name" value="CHLORAMPHENICOL EFFLUX PUMP RV0191"/>
    <property type="match status" value="1"/>
</dbReference>
<feature type="transmembrane region" description="Helical" evidence="7">
    <location>
        <begin position="79"/>
        <end position="98"/>
    </location>
</feature>
<accession>A0ABS4LDX6</accession>
<evidence type="ECO:0000256" key="4">
    <source>
        <dbReference type="ARBA" id="ARBA00022989"/>
    </source>
</evidence>
<dbReference type="InterPro" id="IPR011701">
    <property type="entry name" value="MFS"/>
</dbReference>
<dbReference type="NCBIfam" id="NF033135">
    <property type="entry name" value="cmx_cmrA"/>
    <property type="match status" value="1"/>
</dbReference>
<evidence type="ECO:0000313" key="9">
    <source>
        <dbReference type="EMBL" id="MBP2040311.1"/>
    </source>
</evidence>
<feature type="transmembrane region" description="Helical" evidence="7">
    <location>
        <begin position="211"/>
        <end position="234"/>
    </location>
</feature>
<sequence>MPAAAARPRMPVAVYVLGLSVFALGTSEFMLSGLLPPIAEDMGVTIPQAGLLISAFAIGMVVGAPLLAVATLRLPRRTTLVSLISLFGLGQIAGALAPSYELLFASRVVSALACAGFWAVGAAVAIAMVDKDQRARAMAVMIGGLSIANVLGVPAGAFLGEHLGWRSAFWSVGAASAMALVGILALIPKIPLPAEKPSLGRELRIYRDRQVWLSIGITALAAGGVFCAFSYLSPLLTDVAGLDSQWVPWILGLFGIGALAGTTVGGRVADAHLFGVMIWGITASTVFLGALALLASTAAAAVALAFLLGFSAFFTAPALNARMFNVAGAAPTLAGATTTAAFNLGNTGGPWLGGTVIDADLGFAATAWAGAAMTVTAIALTVIALRLDRRTRPRTTRVVAGSGAATAPTEEPVRA</sequence>
<feature type="transmembrane region" description="Helical" evidence="7">
    <location>
        <begin position="326"/>
        <end position="345"/>
    </location>
</feature>
<comment type="subcellular location">
    <subcellularLocation>
        <location evidence="1">Cell membrane</location>
        <topology evidence="1">Multi-pass membrane protein</topology>
    </subcellularLocation>
</comment>
<evidence type="ECO:0000256" key="3">
    <source>
        <dbReference type="ARBA" id="ARBA00022692"/>
    </source>
</evidence>
<feature type="transmembrane region" description="Helical" evidence="7">
    <location>
        <begin position="138"/>
        <end position="157"/>
    </location>
</feature>
<comment type="caution">
    <text evidence="9">The sequence shown here is derived from an EMBL/GenBank/DDBJ whole genome shotgun (WGS) entry which is preliminary data.</text>
</comment>
<evidence type="ECO:0000256" key="2">
    <source>
        <dbReference type="ARBA" id="ARBA00022475"/>
    </source>
</evidence>
<feature type="transmembrane region" description="Helical" evidence="7">
    <location>
        <begin position="273"/>
        <end position="294"/>
    </location>
</feature>
<keyword evidence="5 7" id="KW-0472">Membrane</keyword>
<dbReference type="Pfam" id="PF07690">
    <property type="entry name" value="MFS_1"/>
    <property type="match status" value="1"/>
</dbReference>
<dbReference type="Gene3D" id="1.20.1250.20">
    <property type="entry name" value="MFS general substrate transporter like domains"/>
    <property type="match status" value="2"/>
</dbReference>
<name>A0ABS4LDX6_STRAV</name>
<dbReference type="InterPro" id="IPR020846">
    <property type="entry name" value="MFS_dom"/>
</dbReference>
<dbReference type="EMBL" id="JAGGLQ010000016">
    <property type="protein sequence ID" value="MBP2040311.1"/>
    <property type="molecule type" value="Genomic_DNA"/>
</dbReference>
<feature type="transmembrane region" description="Helical" evidence="7">
    <location>
        <begin position="300"/>
        <end position="319"/>
    </location>
</feature>
<dbReference type="CDD" id="cd17324">
    <property type="entry name" value="MFS_NepI_like"/>
    <property type="match status" value="1"/>
</dbReference>
<keyword evidence="10" id="KW-1185">Reference proteome</keyword>
<feature type="transmembrane region" description="Helical" evidence="7">
    <location>
        <begin position="51"/>
        <end position="72"/>
    </location>
</feature>
<feature type="transmembrane region" description="Helical" evidence="7">
    <location>
        <begin position="365"/>
        <end position="387"/>
    </location>
</feature>
<dbReference type="InterPro" id="IPR050189">
    <property type="entry name" value="MFS_Efflux_Transporters"/>
</dbReference>
<protein>
    <submittedName>
        <fullName evidence="9">DHA1 family chloramphenicol resistance protein-like MFS transporter</fullName>
    </submittedName>
</protein>
<evidence type="ECO:0000256" key="6">
    <source>
        <dbReference type="SAM" id="MobiDB-lite"/>
    </source>
</evidence>